<evidence type="ECO:0000256" key="6">
    <source>
        <dbReference type="ARBA" id="ARBA00022777"/>
    </source>
</evidence>
<keyword evidence="3 10" id="KW-0808">Transferase</keyword>
<dbReference type="InterPro" id="IPR039430">
    <property type="entry name" value="Thymidylate_kin-like_dom"/>
</dbReference>
<evidence type="ECO:0000256" key="4">
    <source>
        <dbReference type="ARBA" id="ARBA00022727"/>
    </source>
</evidence>
<protein>
    <recommendedName>
        <fullName evidence="2">dTMP kinase</fullName>
        <ecNumber evidence="2">2.7.4.9</ecNumber>
    </recommendedName>
</protein>
<dbReference type="EMBL" id="LR026963">
    <property type="protein sequence ID" value="VBB68535.1"/>
    <property type="molecule type" value="Genomic_DNA"/>
</dbReference>
<evidence type="ECO:0000256" key="3">
    <source>
        <dbReference type="ARBA" id="ARBA00022679"/>
    </source>
</evidence>
<dbReference type="Gene3D" id="3.40.50.300">
    <property type="entry name" value="P-loop containing nucleotide triphosphate hydrolases"/>
    <property type="match status" value="1"/>
</dbReference>
<dbReference type="GO" id="GO:0004798">
    <property type="term" value="F:dTMP kinase activity"/>
    <property type="evidence" value="ECO:0007669"/>
    <property type="project" value="UniProtKB-EC"/>
</dbReference>
<keyword evidence="4" id="KW-0545">Nucleotide biosynthesis</keyword>
<evidence type="ECO:0000256" key="2">
    <source>
        <dbReference type="ARBA" id="ARBA00012980"/>
    </source>
</evidence>
<keyword evidence="7" id="KW-0067">ATP-binding</keyword>
<reference evidence="10" key="1">
    <citation type="submission" date="2018-10" db="EMBL/GenBank/DDBJ databases">
        <authorList>
            <person name="Gruber-Vodicka H."/>
            <person name="Jaeckle O."/>
        </authorList>
    </citation>
    <scope>NUCLEOTIDE SEQUENCE</scope>
</reference>
<dbReference type="PANTHER" id="PTHR10344">
    <property type="entry name" value="THYMIDYLATE KINASE"/>
    <property type="match status" value="1"/>
</dbReference>
<feature type="domain" description="Thymidylate kinase-like" evidence="9">
    <location>
        <begin position="18"/>
        <end position="219"/>
    </location>
</feature>
<accession>A0A484H5H3</accession>
<dbReference type="FunFam" id="3.40.50.300:FF:000225">
    <property type="entry name" value="Thymidylate kinase"/>
    <property type="match status" value="1"/>
</dbReference>
<dbReference type="GO" id="GO:0006235">
    <property type="term" value="P:dTTP biosynthetic process"/>
    <property type="evidence" value="ECO:0007669"/>
    <property type="project" value="TreeGrafter"/>
</dbReference>
<dbReference type="PANTHER" id="PTHR10344:SF4">
    <property type="entry name" value="UMP-CMP KINASE 2, MITOCHONDRIAL"/>
    <property type="match status" value="1"/>
</dbReference>
<dbReference type="GO" id="GO:0006233">
    <property type="term" value="P:dTDP biosynthetic process"/>
    <property type="evidence" value="ECO:0007669"/>
    <property type="project" value="InterPro"/>
</dbReference>
<dbReference type="CDD" id="cd01672">
    <property type="entry name" value="TMPK"/>
    <property type="match status" value="1"/>
</dbReference>
<comment type="catalytic activity">
    <reaction evidence="8">
        <text>dTMP + ATP = dTDP + ADP</text>
        <dbReference type="Rhea" id="RHEA:13517"/>
        <dbReference type="ChEBI" id="CHEBI:30616"/>
        <dbReference type="ChEBI" id="CHEBI:58369"/>
        <dbReference type="ChEBI" id="CHEBI:63528"/>
        <dbReference type="ChEBI" id="CHEBI:456216"/>
        <dbReference type="EC" id="2.7.4.9"/>
    </reaction>
</comment>
<dbReference type="Pfam" id="PF02223">
    <property type="entry name" value="Thymidylate_kin"/>
    <property type="match status" value="1"/>
</dbReference>
<name>A0A484H5H3_9ZZZZ</name>
<dbReference type="SUPFAM" id="SSF52540">
    <property type="entry name" value="P-loop containing nucleoside triphosphate hydrolases"/>
    <property type="match status" value="1"/>
</dbReference>
<evidence type="ECO:0000313" key="10">
    <source>
        <dbReference type="EMBL" id="VBB68535.1"/>
    </source>
</evidence>
<dbReference type="NCBIfam" id="TIGR00041">
    <property type="entry name" value="DTMP_kinase"/>
    <property type="match status" value="1"/>
</dbReference>
<dbReference type="InterPro" id="IPR018094">
    <property type="entry name" value="Thymidylate_kinase"/>
</dbReference>
<dbReference type="AlphaFoldDB" id="A0A484H5H3"/>
<dbReference type="HAMAP" id="MF_00165">
    <property type="entry name" value="Thymidylate_kinase"/>
    <property type="match status" value="1"/>
</dbReference>
<dbReference type="InterPro" id="IPR027417">
    <property type="entry name" value="P-loop_NTPase"/>
</dbReference>
<proteinExistence type="inferred from homology"/>
<dbReference type="GO" id="GO:0005524">
    <property type="term" value="F:ATP binding"/>
    <property type="evidence" value="ECO:0007669"/>
    <property type="project" value="UniProtKB-KW"/>
</dbReference>
<keyword evidence="5" id="KW-0547">Nucleotide-binding</keyword>
<organism evidence="10">
    <name type="scientific">invertebrate metagenome</name>
    <dbReference type="NCBI Taxonomy" id="1711999"/>
    <lineage>
        <taxon>unclassified sequences</taxon>
        <taxon>metagenomes</taxon>
        <taxon>organismal metagenomes</taxon>
    </lineage>
</organism>
<evidence type="ECO:0000256" key="1">
    <source>
        <dbReference type="ARBA" id="ARBA00009776"/>
    </source>
</evidence>
<evidence type="ECO:0000256" key="5">
    <source>
        <dbReference type="ARBA" id="ARBA00022741"/>
    </source>
</evidence>
<dbReference type="EC" id="2.7.4.9" evidence="2"/>
<evidence type="ECO:0000256" key="7">
    <source>
        <dbReference type="ARBA" id="ARBA00022840"/>
    </source>
</evidence>
<sequence length="234" mass="25680">MKMCRNNEQLVRGRFITFEGSEGAGKSTQVSLLVKVLRRAGLVKSLATREPGGSAGAESIRRLLIEGEPGRWDGITESLLHSAARRDHLVRTIWPALADGRWVVCDRFIDSTVAYQGSGQGVDVTNLRAIAALIAGDFTPDLTIILDLPPQIGLERAAARTAARKIVGREEQRVEERYERMDLSFHLRLCQAFRAIAAAEPDRCVVVDANCDIPTVHAAVWRAVTDRLGADLLV</sequence>
<evidence type="ECO:0000259" key="9">
    <source>
        <dbReference type="Pfam" id="PF02223"/>
    </source>
</evidence>
<dbReference type="GO" id="GO:0006227">
    <property type="term" value="P:dUDP biosynthetic process"/>
    <property type="evidence" value="ECO:0007669"/>
    <property type="project" value="TreeGrafter"/>
</dbReference>
<keyword evidence="6 10" id="KW-0418">Kinase</keyword>
<gene>
    <name evidence="10" type="ORF">RIEGSTA812A_PEG_8</name>
</gene>
<dbReference type="GO" id="GO:0005829">
    <property type="term" value="C:cytosol"/>
    <property type="evidence" value="ECO:0007669"/>
    <property type="project" value="TreeGrafter"/>
</dbReference>
<dbReference type="InterPro" id="IPR018095">
    <property type="entry name" value="Thymidylate_kin_CS"/>
</dbReference>
<evidence type="ECO:0000256" key="8">
    <source>
        <dbReference type="ARBA" id="ARBA00048743"/>
    </source>
</evidence>
<comment type="similarity">
    <text evidence="1">Belongs to the thymidylate kinase family.</text>
</comment>
<dbReference type="PROSITE" id="PS01331">
    <property type="entry name" value="THYMIDYLATE_KINASE"/>
    <property type="match status" value="1"/>
</dbReference>